<dbReference type="InterPro" id="IPR057247">
    <property type="entry name" value="CARBOXYPEPT_ZN_2"/>
</dbReference>
<reference evidence="10" key="2">
    <citation type="submission" date="2025-09" db="UniProtKB">
        <authorList>
            <consortium name="Ensembl"/>
        </authorList>
    </citation>
    <scope>IDENTIFICATION</scope>
</reference>
<evidence type="ECO:0000256" key="5">
    <source>
        <dbReference type="ARBA" id="ARBA00022723"/>
    </source>
</evidence>
<dbReference type="PANTHER" id="PTHR11532:SF63">
    <property type="entry name" value="CARBOXYPEPTIDASE Z"/>
    <property type="match status" value="1"/>
</dbReference>
<dbReference type="Proteomes" id="UP000694523">
    <property type="component" value="Unplaced"/>
</dbReference>
<organism evidence="10 11">
    <name type="scientific">Neogobius melanostomus</name>
    <name type="common">round goby</name>
    <dbReference type="NCBI Taxonomy" id="47308"/>
    <lineage>
        <taxon>Eukaryota</taxon>
        <taxon>Metazoa</taxon>
        <taxon>Chordata</taxon>
        <taxon>Craniata</taxon>
        <taxon>Vertebrata</taxon>
        <taxon>Euteleostomi</taxon>
        <taxon>Actinopterygii</taxon>
        <taxon>Neopterygii</taxon>
        <taxon>Teleostei</taxon>
        <taxon>Neoteleostei</taxon>
        <taxon>Acanthomorphata</taxon>
        <taxon>Gobiaria</taxon>
        <taxon>Gobiiformes</taxon>
        <taxon>Gobioidei</taxon>
        <taxon>Gobiidae</taxon>
        <taxon>Benthophilinae</taxon>
        <taxon>Neogobiini</taxon>
        <taxon>Neogobius</taxon>
    </lineage>
</organism>
<keyword evidence="7" id="KW-0482">Metalloprotease</keyword>
<dbReference type="PROSITE" id="PS00132">
    <property type="entry name" value="CARBOXYPEPT_ZN_1"/>
    <property type="match status" value="1"/>
</dbReference>
<evidence type="ECO:0000313" key="11">
    <source>
        <dbReference type="Proteomes" id="UP000694523"/>
    </source>
</evidence>
<comment type="similarity">
    <text evidence="2 8">Belongs to the peptidase M14 family.</text>
</comment>
<dbReference type="SUPFAM" id="SSF53187">
    <property type="entry name" value="Zn-dependent exopeptidases"/>
    <property type="match status" value="1"/>
</dbReference>
<dbReference type="GO" id="GO:0008270">
    <property type="term" value="F:zinc ion binding"/>
    <property type="evidence" value="ECO:0007669"/>
    <property type="project" value="InterPro"/>
</dbReference>
<dbReference type="FunFam" id="3.40.630.10:FF:000257">
    <property type="entry name" value="Uncharacterized protein"/>
    <property type="match status" value="1"/>
</dbReference>
<dbReference type="GO" id="GO:0016485">
    <property type="term" value="P:protein processing"/>
    <property type="evidence" value="ECO:0007669"/>
    <property type="project" value="TreeGrafter"/>
</dbReference>
<sequence>MFYVAKMTDKMVASILLGIGDDHRMKEPSTIIQFTHTSNAQMYSLLKRTAAKCSHISHVYSIGRSTEGRDLLVIEFSDNPGRHELLEPEIKLVGNMHGNEVLGRQLLIYLAQYLCSEYVLGNERIQTIVNTTRIHLLASMNPDGYELAASEVEDSSDPELSNHEVNIVNDTRDKTDDIRSLLQTRCGGRGRNTFMSLIWCLVAPETYAVMKWVRSLPFVQSASLHGGELVVSYPFDFSRHPQEERIFSPTPDEQVDKHTLPHTHYASDFIFLHSAKLYVSYTLL</sequence>
<dbReference type="InterPro" id="IPR000834">
    <property type="entry name" value="Peptidase_M14"/>
</dbReference>
<keyword evidence="3" id="KW-0121">Carboxypeptidase</keyword>
<evidence type="ECO:0000313" key="10">
    <source>
        <dbReference type="Ensembl" id="ENSNMLP00000009876.1"/>
    </source>
</evidence>
<evidence type="ECO:0000256" key="1">
    <source>
        <dbReference type="ARBA" id="ARBA00001947"/>
    </source>
</evidence>
<dbReference type="PRINTS" id="PR00765">
    <property type="entry name" value="CRBOXYPTASEA"/>
</dbReference>
<evidence type="ECO:0000256" key="6">
    <source>
        <dbReference type="ARBA" id="ARBA00022833"/>
    </source>
</evidence>
<evidence type="ECO:0000256" key="8">
    <source>
        <dbReference type="PROSITE-ProRule" id="PRU01379"/>
    </source>
</evidence>
<proteinExistence type="inferred from homology"/>
<dbReference type="InterPro" id="IPR057246">
    <property type="entry name" value="CARBOXYPEPT_ZN_1"/>
</dbReference>
<dbReference type="AlphaFoldDB" id="A0A8C6SPI1"/>
<dbReference type="Pfam" id="PF00246">
    <property type="entry name" value="Peptidase_M14"/>
    <property type="match status" value="1"/>
</dbReference>
<evidence type="ECO:0000256" key="7">
    <source>
        <dbReference type="ARBA" id="ARBA00023049"/>
    </source>
</evidence>
<protein>
    <submittedName>
        <fullName evidence="10">Carboxypeptidase Z</fullName>
    </submittedName>
</protein>
<keyword evidence="4" id="KW-0645">Protease</keyword>
<evidence type="ECO:0000259" key="9">
    <source>
        <dbReference type="PROSITE" id="PS52035"/>
    </source>
</evidence>
<dbReference type="PROSITE" id="PS52035">
    <property type="entry name" value="PEPTIDASE_M14"/>
    <property type="match status" value="1"/>
</dbReference>
<accession>A0A8C6SPI1</accession>
<evidence type="ECO:0000256" key="4">
    <source>
        <dbReference type="ARBA" id="ARBA00022670"/>
    </source>
</evidence>
<dbReference type="SMART" id="SM00631">
    <property type="entry name" value="Zn_pept"/>
    <property type="match status" value="1"/>
</dbReference>
<dbReference type="PANTHER" id="PTHR11532">
    <property type="entry name" value="PROTEASE M14 CARBOXYPEPTIDASE"/>
    <property type="match status" value="1"/>
</dbReference>
<keyword evidence="7" id="KW-0378">Hydrolase</keyword>
<keyword evidence="5" id="KW-0479">Metal-binding</keyword>
<reference evidence="10" key="1">
    <citation type="submission" date="2025-08" db="UniProtKB">
        <authorList>
            <consortium name="Ensembl"/>
        </authorList>
    </citation>
    <scope>IDENTIFICATION</scope>
</reference>
<dbReference type="GO" id="GO:0004181">
    <property type="term" value="F:metallocarboxypeptidase activity"/>
    <property type="evidence" value="ECO:0007669"/>
    <property type="project" value="InterPro"/>
</dbReference>
<keyword evidence="11" id="KW-1185">Reference proteome</keyword>
<dbReference type="Ensembl" id="ENSNMLT00000011152.1">
    <property type="protein sequence ID" value="ENSNMLP00000009876.1"/>
    <property type="gene ID" value="ENSNMLG00000006840.1"/>
</dbReference>
<evidence type="ECO:0000256" key="3">
    <source>
        <dbReference type="ARBA" id="ARBA00022645"/>
    </source>
</evidence>
<comment type="caution">
    <text evidence="8">Lacks conserved residue(s) required for the propagation of feature annotation.</text>
</comment>
<dbReference type="GO" id="GO:0006518">
    <property type="term" value="P:peptide metabolic process"/>
    <property type="evidence" value="ECO:0007669"/>
    <property type="project" value="TreeGrafter"/>
</dbReference>
<dbReference type="Gene3D" id="3.40.630.10">
    <property type="entry name" value="Zn peptidases"/>
    <property type="match status" value="1"/>
</dbReference>
<keyword evidence="6" id="KW-0862">Zinc</keyword>
<dbReference type="InterPro" id="IPR050753">
    <property type="entry name" value="Peptidase_M14_domain"/>
</dbReference>
<comment type="cofactor">
    <cofactor evidence="1">
        <name>Zn(2+)</name>
        <dbReference type="ChEBI" id="CHEBI:29105"/>
    </cofactor>
</comment>
<dbReference type="PROSITE" id="PS00133">
    <property type="entry name" value="CARBOXYPEPT_ZN_2"/>
    <property type="match status" value="1"/>
</dbReference>
<dbReference type="GO" id="GO:0005615">
    <property type="term" value="C:extracellular space"/>
    <property type="evidence" value="ECO:0007669"/>
    <property type="project" value="TreeGrafter"/>
</dbReference>
<evidence type="ECO:0000256" key="2">
    <source>
        <dbReference type="ARBA" id="ARBA00005988"/>
    </source>
</evidence>
<feature type="domain" description="Peptidase M14" evidence="9">
    <location>
        <begin position="35"/>
        <end position="284"/>
    </location>
</feature>
<name>A0A8C6SPI1_9GOBI</name>